<protein>
    <submittedName>
        <fullName evidence="2">DUF6498-containing protein</fullName>
    </submittedName>
</protein>
<organism evidence="2 3">
    <name type="scientific">Natribaculum luteum</name>
    <dbReference type="NCBI Taxonomy" id="1586232"/>
    <lineage>
        <taxon>Archaea</taxon>
        <taxon>Methanobacteriati</taxon>
        <taxon>Methanobacteriota</taxon>
        <taxon>Stenosarchaea group</taxon>
        <taxon>Halobacteria</taxon>
        <taxon>Halobacteriales</taxon>
        <taxon>Natrialbaceae</taxon>
        <taxon>Natribaculum</taxon>
    </lineage>
</organism>
<keyword evidence="1" id="KW-1133">Transmembrane helix</keyword>
<feature type="transmembrane region" description="Helical" evidence="1">
    <location>
        <begin position="103"/>
        <end position="126"/>
    </location>
</feature>
<dbReference type="InterPro" id="IPR045466">
    <property type="entry name" value="DUF6498"/>
</dbReference>
<feature type="transmembrane region" description="Helical" evidence="1">
    <location>
        <begin position="12"/>
        <end position="31"/>
    </location>
</feature>
<feature type="transmembrane region" description="Helical" evidence="1">
    <location>
        <begin position="190"/>
        <end position="208"/>
    </location>
</feature>
<evidence type="ECO:0000313" key="2">
    <source>
        <dbReference type="EMBL" id="MFC4249591.1"/>
    </source>
</evidence>
<dbReference type="AlphaFoldDB" id="A0ABD5P5L5"/>
<feature type="transmembrane region" description="Helical" evidence="1">
    <location>
        <begin position="447"/>
        <end position="467"/>
    </location>
</feature>
<accession>A0ABD5P5L5</accession>
<evidence type="ECO:0000256" key="1">
    <source>
        <dbReference type="SAM" id="Phobius"/>
    </source>
</evidence>
<proteinExistence type="predicted"/>
<name>A0ABD5P5L5_9EURY</name>
<comment type="caution">
    <text evidence="2">The sequence shown here is derived from an EMBL/GenBank/DDBJ whole genome shotgun (WGS) entry which is preliminary data.</text>
</comment>
<dbReference type="GeneID" id="71853416"/>
<feature type="transmembrane region" description="Helical" evidence="1">
    <location>
        <begin position="300"/>
        <end position="325"/>
    </location>
</feature>
<dbReference type="Proteomes" id="UP001595821">
    <property type="component" value="Unassembled WGS sequence"/>
</dbReference>
<feature type="transmembrane region" description="Helical" evidence="1">
    <location>
        <begin position="37"/>
        <end position="59"/>
    </location>
</feature>
<feature type="transmembrane region" description="Helical" evidence="1">
    <location>
        <begin position="272"/>
        <end position="294"/>
    </location>
</feature>
<keyword evidence="1" id="KW-0472">Membrane</keyword>
<dbReference type="Pfam" id="PF20108">
    <property type="entry name" value="DUF6498"/>
    <property type="match status" value="1"/>
</dbReference>
<evidence type="ECO:0000313" key="3">
    <source>
        <dbReference type="Proteomes" id="UP001595821"/>
    </source>
</evidence>
<feature type="transmembrane region" description="Helical" evidence="1">
    <location>
        <begin position="420"/>
        <end position="441"/>
    </location>
</feature>
<dbReference type="RefSeq" id="WP_246973309.1">
    <property type="nucleotide sequence ID" value="NZ_CP095397.1"/>
</dbReference>
<dbReference type="EMBL" id="JBHSDJ010000133">
    <property type="protein sequence ID" value="MFC4249591.1"/>
    <property type="molecule type" value="Genomic_DNA"/>
</dbReference>
<gene>
    <name evidence="2" type="ORF">ACFOZ7_22110</name>
</gene>
<reference evidence="2 3" key="1">
    <citation type="journal article" date="2014" name="Int. J. Syst. Evol. Microbiol.">
        <title>Complete genome sequence of Corynebacterium casei LMG S-19264T (=DSM 44701T), isolated from a smear-ripened cheese.</title>
        <authorList>
            <consortium name="US DOE Joint Genome Institute (JGI-PGF)"/>
            <person name="Walter F."/>
            <person name="Albersmeier A."/>
            <person name="Kalinowski J."/>
            <person name="Ruckert C."/>
        </authorList>
    </citation>
    <scope>NUCLEOTIDE SEQUENCE [LARGE SCALE GENOMIC DNA]</scope>
    <source>
        <strain evidence="2 3">IBRC-M 10912</strain>
    </source>
</reference>
<sequence length="475" mass="51337">MSLRPPDGDDRTAFVPVLLANLLPLPGVVWLEWEPTVLVFVYGLEVLLSLLLASVKALFAQRRPPSDRESGVLTLSDSRLAEKRGSVQPVAWLPPIFIRNVPFALVVLYVTPLYGLFFGLFLLAIADVGPELLSTSVLASVGALFVGQLVELDGQYRRRRQYERVSPYAAVETAARQVFVLIFVVGTLGVALGSTGMLVFVVGLKLLVEWAAHRTNRADDEPSRFIAWFAGPSEPDDSEASVRVPSAAPTGRVRPDRSAVVRNALFRAATRGVGYLPIAGLVWAPVVLSLAGLLESSPVVPLGVVALVVLIAAAVGVQVVVYFLVYGTLEYQRRGEHLVAYDWLVEEPQWSTRVEDLRDVTMANDRFTDRLLGTRTIQTTTRDEPERNRLLGPFADPGRAVDALELPLEAVALEPMDRRLAVGAATLVGVAILSIVVTTVAPGMPDAASTVAGLAAFVLVVIALGLWHQAFPDGE</sequence>
<keyword evidence="1" id="KW-0812">Transmembrane</keyword>